<proteinExistence type="predicted"/>
<feature type="compositionally biased region" description="Basic and acidic residues" evidence="1">
    <location>
        <begin position="16"/>
        <end position="38"/>
    </location>
</feature>
<accession>A0A6D2I0W8</accession>
<feature type="region of interest" description="Disordered" evidence="1">
    <location>
        <begin position="1"/>
        <end position="104"/>
    </location>
</feature>
<dbReference type="Proteomes" id="UP000467841">
    <property type="component" value="Unassembled WGS sequence"/>
</dbReference>
<protein>
    <submittedName>
        <fullName evidence="2">Uncharacterized protein</fullName>
    </submittedName>
</protein>
<gene>
    <name evidence="2" type="ORF">MERR_LOCUS8914</name>
</gene>
<sequence>MQTRSRGSSNLLSPHELQRAEREKRECRARNRAERESTSEVDLQEPDSDSDTMAANAGGAPPPGVNPPPGIPVHAQRPARQIGAGDTPTFRKTAPTLPHHRSQQ</sequence>
<evidence type="ECO:0000313" key="2">
    <source>
        <dbReference type="EMBL" id="CAA7021679.1"/>
    </source>
</evidence>
<dbReference type="AlphaFoldDB" id="A0A6D2I0W8"/>
<reference evidence="2" key="1">
    <citation type="submission" date="2020-01" db="EMBL/GenBank/DDBJ databases">
        <authorList>
            <person name="Mishra B."/>
        </authorList>
    </citation>
    <scope>NUCLEOTIDE SEQUENCE [LARGE SCALE GENOMIC DNA]</scope>
</reference>
<comment type="caution">
    <text evidence="2">The sequence shown here is derived from an EMBL/GenBank/DDBJ whole genome shotgun (WGS) entry which is preliminary data.</text>
</comment>
<evidence type="ECO:0000256" key="1">
    <source>
        <dbReference type="SAM" id="MobiDB-lite"/>
    </source>
</evidence>
<dbReference type="EMBL" id="CACVBM020000643">
    <property type="protein sequence ID" value="CAA7021679.1"/>
    <property type="molecule type" value="Genomic_DNA"/>
</dbReference>
<feature type="compositionally biased region" description="Polar residues" evidence="1">
    <location>
        <begin position="1"/>
        <end position="12"/>
    </location>
</feature>
<keyword evidence="3" id="KW-1185">Reference proteome</keyword>
<feature type="compositionally biased region" description="Pro residues" evidence="1">
    <location>
        <begin position="60"/>
        <end position="71"/>
    </location>
</feature>
<organism evidence="2 3">
    <name type="scientific">Microthlaspi erraticum</name>
    <dbReference type="NCBI Taxonomy" id="1685480"/>
    <lineage>
        <taxon>Eukaryota</taxon>
        <taxon>Viridiplantae</taxon>
        <taxon>Streptophyta</taxon>
        <taxon>Embryophyta</taxon>
        <taxon>Tracheophyta</taxon>
        <taxon>Spermatophyta</taxon>
        <taxon>Magnoliopsida</taxon>
        <taxon>eudicotyledons</taxon>
        <taxon>Gunneridae</taxon>
        <taxon>Pentapetalae</taxon>
        <taxon>rosids</taxon>
        <taxon>malvids</taxon>
        <taxon>Brassicales</taxon>
        <taxon>Brassicaceae</taxon>
        <taxon>Coluteocarpeae</taxon>
        <taxon>Microthlaspi</taxon>
    </lineage>
</organism>
<evidence type="ECO:0000313" key="3">
    <source>
        <dbReference type="Proteomes" id="UP000467841"/>
    </source>
</evidence>
<name>A0A6D2I0W8_9BRAS</name>